<dbReference type="PIRSF" id="PIRSF003085">
    <property type="entry name" value="CMAS"/>
    <property type="match status" value="1"/>
</dbReference>
<dbReference type="AlphaFoldDB" id="E5XR79"/>
<dbReference type="HOGENOM" id="CLU_026434_3_0_11"/>
<keyword evidence="2" id="KW-0489">Methyltransferase</keyword>
<dbReference type="GO" id="GO:0008168">
    <property type="term" value="F:methyltransferase activity"/>
    <property type="evidence" value="ECO:0007669"/>
    <property type="project" value="UniProtKB-KW"/>
</dbReference>
<evidence type="ECO:0000256" key="5">
    <source>
        <dbReference type="ARBA" id="ARBA00023098"/>
    </source>
</evidence>
<keyword evidence="3" id="KW-0808">Transferase</keyword>
<comment type="caution">
    <text evidence="7">The sequence shown here is derived from an EMBL/GenBank/DDBJ whole genome shotgun (WGS) entry which is preliminary data.</text>
</comment>
<evidence type="ECO:0000313" key="7">
    <source>
        <dbReference type="EMBL" id="EFV13172.1"/>
    </source>
</evidence>
<keyword evidence="4" id="KW-0949">S-adenosyl-L-methionine</keyword>
<feature type="binding site" evidence="6">
    <location>
        <begin position="124"/>
        <end position="125"/>
    </location>
    <ligand>
        <name>S-adenosyl-L-methionine</name>
        <dbReference type="ChEBI" id="CHEBI:59789"/>
    </ligand>
</feature>
<dbReference type="Gene3D" id="3.40.50.150">
    <property type="entry name" value="Vaccinia Virus protein VP39"/>
    <property type="match status" value="1"/>
</dbReference>
<dbReference type="FunFam" id="3.40.50.150:FF:000115">
    <property type="entry name" value="Cyclopropane mycolic acid synthase 1"/>
    <property type="match status" value="1"/>
</dbReference>
<keyword evidence="8" id="KW-1185">Reference proteome</keyword>
<sequence length="309" mass="35946">MTKLRPFYEDIEAHYDVENSNEFFSLWLDPTMMYTCAYFPRPNMTLEEAQLAKIDLALDKLNLQPGMTLLDIGCGWGSVLVRAYEKYDVNVIGLTISPSQYEYTKNRLAKLQGARKAEVLLQGWEEFEGHADRVVVIGAFEHFRKERHAAFFEKINRVLPEDGSALVHTIVSYSRQALVEMGLWKVDRDVIYYTHLIRKHIFPGAELVDPQSVVSDAFKEGFRCDLLQPLGLHYAKTLDMWLTEFVAHKDKIIDLASKEVYERYVQYLEWSGHYFRRGNINVVQFTLTKQPPAWLQLPERQKISSNWGI</sequence>
<dbReference type="Proteomes" id="UP000004816">
    <property type="component" value="Unassembled WGS sequence"/>
</dbReference>
<dbReference type="PANTHER" id="PTHR43667:SF1">
    <property type="entry name" value="CYCLOPROPANE-FATTY-ACYL-PHOSPHOLIPID SYNTHASE"/>
    <property type="match status" value="1"/>
</dbReference>
<evidence type="ECO:0000256" key="3">
    <source>
        <dbReference type="ARBA" id="ARBA00022679"/>
    </source>
</evidence>
<feature type="binding site" evidence="6">
    <location>
        <begin position="95"/>
        <end position="100"/>
    </location>
    <ligand>
        <name>S-adenosyl-L-methionine</name>
        <dbReference type="ChEBI" id="CHEBI:59789"/>
    </ligand>
</feature>
<dbReference type="InterPro" id="IPR003333">
    <property type="entry name" value="CMAS"/>
</dbReference>
<evidence type="ECO:0000256" key="2">
    <source>
        <dbReference type="ARBA" id="ARBA00022603"/>
    </source>
</evidence>
<evidence type="ECO:0000256" key="1">
    <source>
        <dbReference type="ARBA" id="ARBA00010815"/>
    </source>
</evidence>
<dbReference type="STRING" id="679197.HMPREF9336_02001"/>
<dbReference type="OrthoDB" id="9782855at2"/>
<name>E5XR79_SEGRC</name>
<dbReference type="GO" id="GO:0008610">
    <property type="term" value="P:lipid biosynthetic process"/>
    <property type="evidence" value="ECO:0007669"/>
    <property type="project" value="InterPro"/>
</dbReference>
<dbReference type="GO" id="GO:0032259">
    <property type="term" value="P:methylation"/>
    <property type="evidence" value="ECO:0007669"/>
    <property type="project" value="UniProtKB-KW"/>
</dbReference>
<accession>E5XR79</accession>
<reference evidence="7 8" key="1">
    <citation type="journal article" date="2011" name="Stand. Genomic Sci.">
        <title>High quality draft genome sequence of Segniliparus rugosus CDC 945(T)= (ATCC BAA-974(T)).</title>
        <authorList>
            <person name="Earl A.M."/>
            <person name="Desjardins C.A."/>
            <person name="Fitzgerald M.G."/>
            <person name="Arachchi H.M."/>
            <person name="Zeng Q."/>
            <person name="Mehta T."/>
            <person name="Griggs A."/>
            <person name="Birren B.W."/>
            <person name="Toney N.C."/>
            <person name="Carr J."/>
            <person name="Posey J."/>
            <person name="Butler W.R."/>
        </authorList>
    </citation>
    <scope>NUCLEOTIDE SEQUENCE [LARGE SCALE GENOMIC DNA]</scope>
    <source>
        <strain evidence="8">ATCC BAA-974 / DSM 45345 / CCUG 50838 / CIP 108380 / JCM 13579 / CDC 945</strain>
    </source>
</reference>
<evidence type="ECO:0000313" key="8">
    <source>
        <dbReference type="Proteomes" id="UP000004816"/>
    </source>
</evidence>
<dbReference type="EMBL" id="ACZI02000002">
    <property type="protein sequence ID" value="EFV13172.1"/>
    <property type="molecule type" value="Genomic_DNA"/>
</dbReference>
<evidence type="ECO:0008006" key="9">
    <source>
        <dbReference type="Google" id="ProtNLM"/>
    </source>
</evidence>
<dbReference type="eggNOG" id="COG2230">
    <property type="taxonomic scope" value="Bacteria"/>
</dbReference>
<dbReference type="Pfam" id="PF02353">
    <property type="entry name" value="CMAS"/>
    <property type="match status" value="1"/>
</dbReference>
<dbReference type="PANTHER" id="PTHR43667">
    <property type="entry name" value="CYCLOPROPANE-FATTY-ACYL-PHOSPHOLIPID SYNTHASE"/>
    <property type="match status" value="1"/>
</dbReference>
<gene>
    <name evidence="7" type="ORF">HMPREF9336_02001</name>
</gene>
<comment type="similarity">
    <text evidence="1">Belongs to the CFA/CMAS family.</text>
</comment>
<feature type="binding site" evidence="6">
    <location>
        <begin position="69"/>
        <end position="77"/>
    </location>
    <ligand>
        <name>S-adenosyl-L-methionine</name>
        <dbReference type="ChEBI" id="CHEBI:59789"/>
    </ligand>
</feature>
<organism evidence="7 8">
    <name type="scientific">Segniliparus rugosus (strain ATCC BAA-974 / DSM 45345 / CCUG 50838 / CIP 108380 / JCM 13579 / CDC 945)</name>
    <dbReference type="NCBI Taxonomy" id="679197"/>
    <lineage>
        <taxon>Bacteria</taxon>
        <taxon>Bacillati</taxon>
        <taxon>Actinomycetota</taxon>
        <taxon>Actinomycetes</taxon>
        <taxon>Mycobacteriales</taxon>
        <taxon>Segniliparaceae</taxon>
        <taxon>Segniliparus</taxon>
    </lineage>
</organism>
<feature type="binding site" evidence="6">
    <location>
        <begin position="34"/>
        <end position="35"/>
    </location>
    <ligand>
        <name>S-adenosyl-L-methionine</name>
        <dbReference type="ChEBI" id="CHEBI:59789"/>
    </ligand>
</feature>
<protein>
    <recommendedName>
        <fullName evidence="9">Cyclopropane-fatty-acyl-phospholipid synthase</fullName>
    </recommendedName>
</protein>
<evidence type="ECO:0000256" key="4">
    <source>
        <dbReference type="ARBA" id="ARBA00022691"/>
    </source>
</evidence>
<dbReference type="InterPro" id="IPR050723">
    <property type="entry name" value="CFA/CMAS"/>
</dbReference>
<proteinExistence type="inferred from homology"/>
<evidence type="ECO:0000256" key="6">
    <source>
        <dbReference type="PIRSR" id="PIRSR003085-2"/>
    </source>
</evidence>
<dbReference type="InterPro" id="IPR029063">
    <property type="entry name" value="SAM-dependent_MTases_sf"/>
</dbReference>
<dbReference type="SUPFAM" id="SSF53335">
    <property type="entry name" value="S-adenosyl-L-methionine-dependent methyltransferases"/>
    <property type="match status" value="1"/>
</dbReference>
<dbReference type="CDD" id="cd02440">
    <property type="entry name" value="AdoMet_MTases"/>
    <property type="match status" value="1"/>
</dbReference>
<dbReference type="RefSeq" id="WP_007469960.1">
    <property type="nucleotide sequence ID" value="NZ_KI391953.1"/>
</dbReference>
<keyword evidence="5" id="KW-0443">Lipid metabolism</keyword>